<reference evidence="1 2" key="1">
    <citation type="submission" date="2016-04" db="EMBL/GenBank/DDBJ databases">
        <title>Comparative genomics of Morganella phages MP1 and MP2 define new clades among the T4 and T7-like Viruses.</title>
        <authorList>
            <person name="Pinto G."/>
            <person name="Oliveira A."/>
            <person name="Malgorzata L."/>
            <person name="Kropinski A."/>
            <person name="Azeredo J."/>
        </authorList>
    </citation>
    <scope>NUCLEOTIDE SEQUENCE [LARGE SCALE GENOMIC DNA]</scope>
</reference>
<dbReference type="RefSeq" id="YP_009280118.1">
    <property type="nucleotide sequence ID" value="NC_031020.1"/>
</dbReference>
<dbReference type="EMBL" id="KX078569">
    <property type="protein sequence ID" value="ANM46570.1"/>
    <property type="molecule type" value="Genomic_DNA"/>
</dbReference>
<dbReference type="OrthoDB" id="28727at10239"/>
<name>A0A192YBR8_9CAUD</name>
<accession>A0A192YBR8</accession>
<dbReference type="Proteomes" id="UP000203816">
    <property type="component" value="Segment"/>
</dbReference>
<dbReference type="KEGG" id="vg:29059361"/>
<dbReference type="GeneID" id="29059361"/>
<sequence length="100" mass="11514">MLVKHMGSKVNFIDRLDQYVGFDMAKPGCENCGYFICTEDLKDISDKQAFDKNLVFDDFRIKAPPLLLKNKISPFKKLGITDYAVFQLSGDSLYYLVLYK</sequence>
<keyword evidence="2" id="KW-1185">Reference proteome</keyword>
<evidence type="ECO:0000313" key="2">
    <source>
        <dbReference type="Proteomes" id="UP000203816"/>
    </source>
</evidence>
<organism evidence="1 2">
    <name type="scientific">Morganella phage vB_MmoM_MP1</name>
    <dbReference type="NCBI Taxonomy" id="1852628"/>
    <lineage>
        <taxon>Viruses</taxon>
        <taxon>Duplodnaviria</taxon>
        <taxon>Heunggongvirae</taxon>
        <taxon>Uroviricota</taxon>
        <taxon>Caudoviricetes</taxon>
        <taxon>Pantevenvirales</taxon>
        <taxon>Straboviridae</taxon>
        <taxon>Gualtarvirus</taxon>
        <taxon>Gualtarvirus mp1</taxon>
    </lineage>
</organism>
<protein>
    <submittedName>
        <fullName evidence="1">Uncharacterized protein</fullName>
    </submittedName>
</protein>
<gene>
    <name evidence="1" type="ORF">MP1_gp0260</name>
</gene>
<evidence type="ECO:0000313" key="1">
    <source>
        <dbReference type="EMBL" id="ANM46570.1"/>
    </source>
</evidence>
<proteinExistence type="predicted"/>